<reference evidence="2" key="1">
    <citation type="journal article" date="2014" name="Int. J. Syst. Evol. Microbiol.">
        <title>Complete genome sequence of Corynebacterium casei LMG S-19264T (=DSM 44701T), isolated from a smear-ripened cheese.</title>
        <authorList>
            <consortium name="US DOE Joint Genome Institute (JGI-PGF)"/>
            <person name="Walter F."/>
            <person name="Albersmeier A."/>
            <person name="Kalinowski J."/>
            <person name="Ruckert C."/>
        </authorList>
    </citation>
    <scope>NUCLEOTIDE SEQUENCE</scope>
    <source>
        <strain evidence="2">JCM 4834</strain>
    </source>
</reference>
<protein>
    <submittedName>
        <fullName evidence="2">Uncharacterized protein</fullName>
    </submittedName>
</protein>
<gene>
    <name evidence="2" type="ORF">GCM10010371_37820</name>
</gene>
<evidence type="ECO:0000313" key="3">
    <source>
        <dbReference type="Proteomes" id="UP000634660"/>
    </source>
</evidence>
<comment type="caution">
    <text evidence="2">The sequence shown here is derived from an EMBL/GenBank/DDBJ whole genome shotgun (WGS) entry which is preliminary data.</text>
</comment>
<dbReference type="Proteomes" id="UP000634660">
    <property type="component" value="Unassembled WGS sequence"/>
</dbReference>
<evidence type="ECO:0000313" key="2">
    <source>
        <dbReference type="EMBL" id="GGZ74480.1"/>
    </source>
</evidence>
<feature type="region of interest" description="Disordered" evidence="1">
    <location>
        <begin position="58"/>
        <end position="87"/>
    </location>
</feature>
<organism evidence="2 3">
    <name type="scientific">Streptomyces subrutilus</name>
    <dbReference type="NCBI Taxonomy" id="36818"/>
    <lineage>
        <taxon>Bacteria</taxon>
        <taxon>Bacillati</taxon>
        <taxon>Actinomycetota</taxon>
        <taxon>Actinomycetes</taxon>
        <taxon>Kitasatosporales</taxon>
        <taxon>Streptomycetaceae</taxon>
        <taxon>Streptomyces</taxon>
    </lineage>
</organism>
<feature type="compositionally biased region" description="Low complexity" evidence="1">
    <location>
        <begin position="1"/>
        <end position="17"/>
    </location>
</feature>
<proteinExistence type="predicted"/>
<name>A0A918QUZ7_9ACTN</name>
<dbReference type="EMBL" id="BMVX01000013">
    <property type="protein sequence ID" value="GGZ74480.1"/>
    <property type="molecule type" value="Genomic_DNA"/>
</dbReference>
<feature type="compositionally biased region" description="Low complexity" evidence="1">
    <location>
        <begin position="72"/>
        <end position="87"/>
    </location>
</feature>
<evidence type="ECO:0000256" key="1">
    <source>
        <dbReference type="SAM" id="MobiDB-lite"/>
    </source>
</evidence>
<reference evidence="2" key="2">
    <citation type="submission" date="2020-09" db="EMBL/GenBank/DDBJ databases">
        <authorList>
            <person name="Sun Q."/>
            <person name="Ohkuma M."/>
        </authorList>
    </citation>
    <scope>NUCLEOTIDE SEQUENCE</scope>
    <source>
        <strain evidence="2">JCM 4834</strain>
    </source>
</reference>
<sequence>MAGQTAAATSAMAANGSPCPPPSRGSVRYSAPAVAETDNSPSAEVRWGSRCPAMPEAATAVAVPEPKPPATAPATTSGSSVVAAAVP</sequence>
<accession>A0A918QUZ7</accession>
<dbReference type="AlphaFoldDB" id="A0A918QUZ7"/>
<feature type="region of interest" description="Disordered" evidence="1">
    <location>
        <begin position="1"/>
        <end position="46"/>
    </location>
</feature>